<dbReference type="PROSITE" id="PS50048">
    <property type="entry name" value="ZN2_CY6_FUNGAL_2"/>
    <property type="match status" value="1"/>
</dbReference>
<feature type="compositionally biased region" description="Low complexity" evidence="5">
    <location>
        <begin position="793"/>
        <end position="811"/>
    </location>
</feature>
<feature type="region of interest" description="Disordered" evidence="5">
    <location>
        <begin position="780"/>
        <end position="811"/>
    </location>
</feature>
<dbReference type="PANTHER" id="PTHR31001:SF56">
    <property type="entry name" value="ZN(2)-C6 FUNGAL-TYPE DOMAIN-CONTAINING PROTEIN"/>
    <property type="match status" value="1"/>
</dbReference>
<proteinExistence type="predicted"/>
<dbReference type="GO" id="GO:0003677">
    <property type="term" value="F:DNA binding"/>
    <property type="evidence" value="ECO:0007669"/>
    <property type="project" value="InterPro"/>
</dbReference>
<evidence type="ECO:0000256" key="5">
    <source>
        <dbReference type="SAM" id="MobiDB-lite"/>
    </source>
</evidence>
<feature type="compositionally biased region" description="Acidic residues" evidence="5">
    <location>
        <begin position="183"/>
        <end position="198"/>
    </location>
</feature>
<dbReference type="OrthoDB" id="424974at2759"/>
<evidence type="ECO:0000256" key="2">
    <source>
        <dbReference type="ARBA" id="ARBA00022723"/>
    </source>
</evidence>
<feature type="region of interest" description="Disordered" evidence="5">
    <location>
        <begin position="858"/>
        <end position="900"/>
    </location>
</feature>
<keyword evidence="3" id="KW-0539">Nucleus</keyword>
<dbReference type="CDD" id="cd12148">
    <property type="entry name" value="fungal_TF_MHR"/>
    <property type="match status" value="1"/>
</dbReference>
<dbReference type="InterPro" id="IPR001138">
    <property type="entry name" value="Zn2Cys6_DnaBD"/>
</dbReference>
<evidence type="ECO:0000256" key="1">
    <source>
        <dbReference type="ARBA" id="ARBA00004123"/>
    </source>
</evidence>
<dbReference type="Pfam" id="PF04082">
    <property type="entry name" value="Fungal_trans"/>
    <property type="match status" value="1"/>
</dbReference>
<feature type="compositionally biased region" description="Low complexity" evidence="5">
    <location>
        <begin position="858"/>
        <end position="867"/>
    </location>
</feature>
<dbReference type="Gene3D" id="4.10.240.10">
    <property type="entry name" value="Zn(2)-C6 fungal-type DNA-binding domain"/>
    <property type="match status" value="1"/>
</dbReference>
<dbReference type="Proteomes" id="UP000308652">
    <property type="component" value="Unassembled WGS sequence"/>
</dbReference>
<protein>
    <submittedName>
        <fullName evidence="7">Fungal-specific transcription factor domain-containing protein</fullName>
    </submittedName>
</protein>
<evidence type="ECO:0000313" key="8">
    <source>
        <dbReference type="Proteomes" id="UP000308652"/>
    </source>
</evidence>
<name>A0A5C3LXG2_9AGAR</name>
<feature type="region of interest" description="Disordered" evidence="5">
    <location>
        <begin position="716"/>
        <end position="745"/>
    </location>
</feature>
<dbReference type="InterPro" id="IPR036864">
    <property type="entry name" value="Zn2-C6_fun-type_DNA-bd_sf"/>
</dbReference>
<dbReference type="STRING" id="68775.A0A5C3LXG2"/>
<comment type="subcellular location">
    <subcellularLocation>
        <location evidence="1">Nucleus</location>
    </subcellularLocation>
</comment>
<dbReference type="GO" id="GO:0006351">
    <property type="term" value="P:DNA-templated transcription"/>
    <property type="evidence" value="ECO:0007669"/>
    <property type="project" value="InterPro"/>
</dbReference>
<keyword evidence="2" id="KW-0479">Metal-binding</keyword>
<evidence type="ECO:0000313" key="7">
    <source>
        <dbReference type="EMBL" id="TFK37395.1"/>
    </source>
</evidence>
<dbReference type="GO" id="GO:0008270">
    <property type="term" value="F:zinc ion binding"/>
    <property type="evidence" value="ECO:0007669"/>
    <property type="project" value="InterPro"/>
</dbReference>
<reference evidence="7 8" key="1">
    <citation type="journal article" date="2019" name="Nat. Ecol. Evol.">
        <title>Megaphylogeny resolves global patterns of mushroom evolution.</title>
        <authorList>
            <person name="Varga T."/>
            <person name="Krizsan K."/>
            <person name="Foldi C."/>
            <person name="Dima B."/>
            <person name="Sanchez-Garcia M."/>
            <person name="Sanchez-Ramirez S."/>
            <person name="Szollosi G.J."/>
            <person name="Szarkandi J.G."/>
            <person name="Papp V."/>
            <person name="Albert L."/>
            <person name="Andreopoulos W."/>
            <person name="Angelini C."/>
            <person name="Antonin V."/>
            <person name="Barry K.W."/>
            <person name="Bougher N.L."/>
            <person name="Buchanan P."/>
            <person name="Buyck B."/>
            <person name="Bense V."/>
            <person name="Catcheside P."/>
            <person name="Chovatia M."/>
            <person name="Cooper J."/>
            <person name="Damon W."/>
            <person name="Desjardin D."/>
            <person name="Finy P."/>
            <person name="Geml J."/>
            <person name="Haridas S."/>
            <person name="Hughes K."/>
            <person name="Justo A."/>
            <person name="Karasinski D."/>
            <person name="Kautmanova I."/>
            <person name="Kiss B."/>
            <person name="Kocsube S."/>
            <person name="Kotiranta H."/>
            <person name="LaButti K.M."/>
            <person name="Lechner B.E."/>
            <person name="Liimatainen K."/>
            <person name="Lipzen A."/>
            <person name="Lukacs Z."/>
            <person name="Mihaltcheva S."/>
            <person name="Morgado L.N."/>
            <person name="Niskanen T."/>
            <person name="Noordeloos M.E."/>
            <person name="Ohm R.A."/>
            <person name="Ortiz-Santana B."/>
            <person name="Ovrebo C."/>
            <person name="Racz N."/>
            <person name="Riley R."/>
            <person name="Savchenko A."/>
            <person name="Shiryaev A."/>
            <person name="Soop K."/>
            <person name="Spirin V."/>
            <person name="Szebenyi C."/>
            <person name="Tomsovsky M."/>
            <person name="Tulloss R.E."/>
            <person name="Uehling J."/>
            <person name="Grigoriev I.V."/>
            <person name="Vagvolgyi C."/>
            <person name="Papp T."/>
            <person name="Martin F.M."/>
            <person name="Miettinen O."/>
            <person name="Hibbett D.S."/>
            <person name="Nagy L.G."/>
        </authorList>
    </citation>
    <scope>NUCLEOTIDE SEQUENCE [LARGE SCALE GENOMIC DNA]</scope>
    <source>
        <strain evidence="7 8">CBS 166.37</strain>
    </source>
</reference>
<dbReference type="GO" id="GO:0005634">
    <property type="term" value="C:nucleus"/>
    <property type="evidence" value="ECO:0007669"/>
    <property type="project" value="UniProtKB-SubCell"/>
</dbReference>
<evidence type="ECO:0000259" key="6">
    <source>
        <dbReference type="PROSITE" id="PS50048"/>
    </source>
</evidence>
<dbReference type="GO" id="GO:0000981">
    <property type="term" value="F:DNA-binding transcription factor activity, RNA polymerase II-specific"/>
    <property type="evidence" value="ECO:0007669"/>
    <property type="project" value="InterPro"/>
</dbReference>
<dbReference type="InterPro" id="IPR050613">
    <property type="entry name" value="Sec_Metabolite_Reg"/>
</dbReference>
<organism evidence="7 8">
    <name type="scientific">Crucibulum laeve</name>
    <dbReference type="NCBI Taxonomy" id="68775"/>
    <lineage>
        <taxon>Eukaryota</taxon>
        <taxon>Fungi</taxon>
        <taxon>Dikarya</taxon>
        <taxon>Basidiomycota</taxon>
        <taxon>Agaricomycotina</taxon>
        <taxon>Agaricomycetes</taxon>
        <taxon>Agaricomycetidae</taxon>
        <taxon>Agaricales</taxon>
        <taxon>Agaricineae</taxon>
        <taxon>Nidulariaceae</taxon>
        <taxon>Crucibulum</taxon>
    </lineage>
</organism>
<keyword evidence="8" id="KW-1185">Reference proteome</keyword>
<dbReference type="SMART" id="SM00906">
    <property type="entry name" value="Fungal_trans"/>
    <property type="match status" value="1"/>
</dbReference>
<sequence length="986" mass="108851">MPVDTTRIIPTRRTQRQITEEELKDIEIKRLRGELSCAECRRLKLRCDKKVPCGSCCRRGCESICPCGILSAGQGTRFILADTEQLHRKISDMSNRIRQLEDALAILQSTVSDQRHPLLEDELLKVKFGSEALDARAQQSSSSEEETTKGSIDAFGTLTLGESGYTKYYGRSAGSETLMMAGEESEPALEDDSDEEGEERVPLPPELDNLANLFPYTSKNRPNNNTLEQLESLLPTHDRAWALCNSYLDHASLFFRPFKREELFNIFLPGVYNTASARVEARVAADASPGNDHEDGSIDEKTPHLLAGIFFLFALGALLDLNLPPYNAEAEYYYDLGRAALSLRAVFETPTLESVRALGLMATYHSLAGKKYSRDSAWCIMSFAAKLAQSIGLHRDPTRWNMDATVVQRRRNLFWEVFAADVSHSLALGRPPTIHLSYVDCEFPLDEEASLSDSGETQSGFWHMKHTFGRDIFNSVVEATLTAKSPSYNTVLDLDRKVREISFPANFKPYVLREEGEAEFFSSSLSLRGFYASQHRTVTMLYLHRSFFAQAMLDHPMNPLLSPYSPSFLTAYRCASVIIKASAHQFERCAEMAMRVWFLMYHTFSAAVIVGTVVTRSPNSNIASSALLDLNLAVDLFERTALQSQRAKVALGVLRKLREKAIRAYTQFCSATLPSQVNSDGSTSNPTSFGIFSAQATDDVEDELAIFGGHTRVIDKKPRSKYSGSSGMSDSSHGSGSVSPSSEHVDIKPTISAAMDTMPEVHPSLVEYLSQDAVRRAHVPASPIQPNNMTGGNQQYPQDYSSSNSQQQPNNRKQLGEMYSNFMGYLASRTVPSAPVTPPSPAVQNSYGVVPQYASSSSSLQYAPSPQNDNTNQSSAPPFNWSSPSLVTPTNHPASSQITSLPESYSTLSNFSTPQVLSSSLPMQDPYNGFTNSYFSGRSTSTFGTPQSTNNSGAIVEIGLSTDSGMDAKWLSFMRECGIMEGRRTN</sequence>
<feature type="compositionally biased region" description="Polar residues" evidence="5">
    <location>
        <begin position="868"/>
        <end position="900"/>
    </location>
</feature>
<dbReference type="CDD" id="cd00067">
    <property type="entry name" value="GAL4"/>
    <property type="match status" value="1"/>
</dbReference>
<feature type="coiled-coil region" evidence="4">
    <location>
        <begin position="83"/>
        <end position="110"/>
    </location>
</feature>
<feature type="region of interest" description="Disordered" evidence="5">
    <location>
        <begin position="182"/>
        <end position="208"/>
    </location>
</feature>
<dbReference type="InterPro" id="IPR007219">
    <property type="entry name" value="XnlR_reg_dom"/>
</dbReference>
<dbReference type="EMBL" id="ML213608">
    <property type="protein sequence ID" value="TFK37395.1"/>
    <property type="molecule type" value="Genomic_DNA"/>
</dbReference>
<feature type="domain" description="Zn(2)-C6 fungal-type" evidence="6">
    <location>
        <begin position="36"/>
        <end position="65"/>
    </location>
</feature>
<gene>
    <name evidence="7" type="ORF">BDQ12DRAFT_705865</name>
</gene>
<feature type="compositionally biased region" description="Low complexity" evidence="5">
    <location>
        <begin position="721"/>
        <end position="742"/>
    </location>
</feature>
<keyword evidence="4" id="KW-0175">Coiled coil</keyword>
<dbReference type="PROSITE" id="PS00463">
    <property type="entry name" value="ZN2_CY6_FUNGAL_1"/>
    <property type="match status" value="1"/>
</dbReference>
<dbReference type="AlphaFoldDB" id="A0A5C3LXG2"/>
<evidence type="ECO:0000256" key="4">
    <source>
        <dbReference type="SAM" id="Coils"/>
    </source>
</evidence>
<evidence type="ECO:0000256" key="3">
    <source>
        <dbReference type="ARBA" id="ARBA00023242"/>
    </source>
</evidence>
<dbReference type="PANTHER" id="PTHR31001">
    <property type="entry name" value="UNCHARACTERIZED TRANSCRIPTIONAL REGULATORY PROTEIN"/>
    <property type="match status" value="1"/>
</dbReference>
<accession>A0A5C3LXG2</accession>